<accession>A0ABN9JU55</accession>
<keyword evidence="4" id="KW-1185">Reference proteome</keyword>
<evidence type="ECO:0000313" key="4">
    <source>
        <dbReference type="Proteomes" id="UP001189757"/>
    </source>
</evidence>
<evidence type="ECO:0000259" key="2">
    <source>
        <dbReference type="Pfam" id="PF13391"/>
    </source>
</evidence>
<dbReference type="EMBL" id="CATZLL010000015">
    <property type="protein sequence ID" value="CAJ0820316.1"/>
    <property type="molecule type" value="Genomic_DNA"/>
</dbReference>
<dbReference type="Pfam" id="PF13391">
    <property type="entry name" value="HNH_2"/>
    <property type="match status" value="1"/>
</dbReference>
<dbReference type="Proteomes" id="UP001189757">
    <property type="component" value="Unassembled WGS sequence"/>
</dbReference>
<gene>
    <name evidence="3" type="ORF">LMG18101_04242</name>
</gene>
<name>A0ABN9JU55_9RALS</name>
<sequence>MARPKRSKNVKACPNADRWIRKHPDAARNLGRIIKLMNGCYEGGYQGYINRATNFVEYRFDPIEEERHFQHVQLFARQKHVVVRFTVFAKRTGKGLGISKTLKNAHGHDYYVLEFHVAADTSLDALEAFLSTTATFSRDRTAPPSRGSAGRRPYKAAPTSLGQPTPRDAIDRAELVAAKELAEPITSEGDARERELRAVFLRRGQGTFRRALLNAYEKRCAVTGCAMEEILEAAHIIPYKGDETNRCDNGLLLRADIHTLFDLGLLWINPEMKIEIANALQRTEYGKLHGKRLRLPTDTASRPHPKHLERHAQIASELREAGR</sequence>
<proteinExistence type="predicted"/>
<dbReference type="InterPro" id="IPR003615">
    <property type="entry name" value="HNH_nuc"/>
</dbReference>
<protein>
    <recommendedName>
        <fullName evidence="2">HNH nuclease domain-containing protein</fullName>
    </recommendedName>
</protein>
<feature type="domain" description="HNH nuclease" evidence="2">
    <location>
        <begin position="220"/>
        <end position="269"/>
    </location>
</feature>
<evidence type="ECO:0000313" key="3">
    <source>
        <dbReference type="EMBL" id="CAJ0820316.1"/>
    </source>
</evidence>
<reference evidence="3 4" key="1">
    <citation type="submission" date="2023-07" db="EMBL/GenBank/DDBJ databases">
        <authorList>
            <person name="Peeters C."/>
        </authorList>
    </citation>
    <scope>NUCLEOTIDE SEQUENCE [LARGE SCALE GENOMIC DNA]</scope>
    <source>
        <strain evidence="3 4">LMG 18101</strain>
    </source>
</reference>
<evidence type="ECO:0000256" key="1">
    <source>
        <dbReference type="SAM" id="MobiDB-lite"/>
    </source>
</evidence>
<comment type="caution">
    <text evidence="3">The sequence shown here is derived from an EMBL/GenBank/DDBJ whole genome shotgun (WGS) entry which is preliminary data.</text>
</comment>
<organism evidence="3 4">
    <name type="scientific">Ralstonia flaminis</name>
    <dbReference type="NCBI Taxonomy" id="3058597"/>
    <lineage>
        <taxon>Bacteria</taxon>
        <taxon>Pseudomonadati</taxon>
        <taxon>Pseudomonadota</taxon>
        <taxon>Betaproteobacteria</taxon>
        <taxon>Burkholderiales</taxon>
        <taxon>Burkholderiaceae</taxon>
        <taxon>Ralstonia</taxon>
    </lineage>
</organism>
<feature type="region of interest" description="Disordered" evidence="1">
    <location>
        <begin position="137"/>
        <end position="166"/>
    </location>
</feature>